<evidence type="ECO:0000259" key="4">
    <source>
        <dbReference type="Pfam" id="PF06429"/>
    </source>
</evidence>
<dbReference type="InterPro" id="IPR053967">
    <property type="entry name" value="LlgE_F_G-like_D1"/>
</dbReference>
<feature type="domain" description="Flagellar hook protein FlgE/F/G-like D1" evidence="5">
    <location>
        <begin position="96"/>
        <end position="161"/>
    </location>
</feature>
<keyword evidence="6" id="KW-0282">Flagellum</keyword>
<dbReference type="PANTHER" id="PTHR30435:SF19">
    <property type="entry name" value="FLAGELLAR BASAL-BODY ROD PROTEIN FLGG"/>
    <property type="match status" value="1"/>
</dbReference>
<dbReference type="InterPro" id="IPR010930">
    <property type="entry name" value="Flg_bb/hook_C_dom"/>
</dbReference>
<dbReference type="InterPro" id="IPR019776">
    <property type="entry name" value="Flagellar_basal_body_rod_CS"/>
</dbReference>
<reference evidence="6" key="1">
    <citation type="journal article" date="2014" name="Appl. Environ. Microbiol.">
        <title>Detection and genomic characterization of motility in Lactobacillus curvatus: confirmation of motility in a species outside the Lactobacillus salivarius clade.</title>
        <authorList>
            <person name="Cousin F.J."/>
            <person name="Lynch S.M."/>
            <person name="Harris H.M."/>
            <person name="McCann A."/>
            <person name="Lynch D.B."/>
            <person name="Neville B.A."/>
            <person name="Irisawa T."/>
            <person name="Okada S."/>
            <person name="Endo A."/>
            <person name="O'Toole P.W."/>
        </authorList>
    </citation>
    <scope>NUCLEOTIDE SEQUENCE</scope>
    <source>
        <strain evidence="6">DSM 20605</strain>
    </source>
</reference>
<dbReference type="EMBL" id="AYYX01000027">
    <property type="protein sequence ID" value="KRM88630.1"/>
    <property type="molecule type" value="Genomic_DNA"/>
</dbReference>
<comment type="similarity">
    <text evidence="1 2">Belongs to the flagella basal body rod proteins family.</text>
</comment>
<dbReference type="NCBIfam" id="TIGR03506">
    <property type="entry name" value="FlgEFG_subfam"/>
    <property type="match status" value="1"/>
</dbReference>
<keyword evidence="2" id="KW-0975">Bacterial flagellum</keyword>
<feature type="domain" description="Flagellar basal-body/hook protein C-terminal" evidence="4">
    <location>
        <begin position="215"/>
        <end position="258"/>
    </location>
</feature>
<name>A0A0A7RGZ6_9LACO</name>
<dbReference type="Pfam" id="PF06429">
    <property type="entry name" value="Flg_bbr_C"/>
    <property type="match status" value="1"/>
</dbReference>
<evidence type="ECO:0000256" key="2">
    <source>
        <dbReference type="RuleBase" id="RU362116"/>
    </source>
</evidence>
<keyword evidence="6" id="KW-0966">Cell projection</keyword>
<sequence>MNVSDILSINQSGLDGLQNNLDVIANNVSNVSTVGYKNRDTSFGEALENSITQRDANYDTNLQSKLGMAAGMTTHQQSINFTQGSLKSTTSPYDLAIEGNGFFGVRDANGQLYLTRDGDFHRDAAGSIVDGNGYKLDIQTTVPESQWPQGKISVNSAGQISIADNGQSTQVGTVTLYEPSNTEDLEDVGNNLYQLTGGNLLSSANGAINLGSIKQYYLEDSTVDLGDSISNLILTQRAYELNARSLETTDDILGTINQFTS</sequence>
<evidence type="ECO:0000259" key="3">
    <source>
        <dbReference type="Pfam" id="PF00460"/>
    </source>
</evidence>
<evidence type="ECO:0000259" key="5">
    <source>
        <dbReference type="Pfam" id="PF22692"/>
    </source>
</evidence>
<evidence type="ECO:0000313" key="6">
    <source>
        <dbReference type="EMBL" id="AJA34485.1"/>
    </source>
</evidence>
<keyword evidence="8" id="KW-1185">Reference proteome</keyword>
<comment type="subcellular location">
    <subcellularLocation>
        <location evidence="2">Bacterial flagellum basal body</location>
    </subcellularLocation>
</comment>
<dbReference type="Pfam" id="PF00460">
    <property type="entry name" value="Flg_bb_rod"/>
    <property type="match status" value="1"/>
</dbReference>
<dbReference type="InterPro" id="IPR001444">
    <property type="entry name" value="Flag_bb_rod_N"/>
</dbReference>
<dbReference type="InterPro" id="IPR037925">
    <property type="entry name" value="FlgE/F/G-like"/>
</dbReference>
<dbReference type="Pfam" id="PF22692">
    <property type="entry name" value="LlgE_F_G_D1"/>
    <property type="match status" value="1"/>
</dbReference>
<dbReference type="GO" id="GO:0071978">
    <property type="term" value="P:bacterial-type flagellum-dependent swarming motility"/>
    <property type="evidence" value="ECO:0007669"/>
    <property type="project" value="TreeGrafter"/>
</dbReference>
<gene>
    <name evidence="6" type="primary">flgG</name>
    <name evidence="7" type="ORF">FD21_GL001003</name>
</gene>
<dbReference type="EMBL" id="KM886873">
    <property type="protein sequence ID" value="AJA34485.1"/>
    <property type="molecule type" value="Genomic_DNA"/>
</dbReference>
<evidence type="ECO:0000313" key="7">
    <source>
        <dbReference type="EMBL" id="KRM88630.1"/>
    </source>
</evidence>
<dbReference type="PANTHER" id="PTHR30435">
    <property type="entry name" value="FLAGELLAR PROTEIN"/>
    <property type="match status" value="1"/>
</dbReference>
<evidence type="ECO:0000256" key="1">
    <source>
        <dbReference type="ARBA" id="ARBA00009677"/>
    </source>
</evidence>
<dbReference type="InterPro" id="IPR020013">
    <property type="entry name" value="Flagellar_FlgE/F/G"/>
</dbReference>
<dbReference type="AlphaFoldDB" id="A0A0A7RGZ6"/>
<accession>A0A0A7RGZ6</accession>
<organism evidence="6">
    <name type="scientific">Liquorilactobacillus vini DSM 20605</name>
    <dbReference type="NCBI Taxonomy" id="1133569"/>
    <lineage>
        <taxon>Bacteria</taxon>
        <taxon>Bacillati</taxon>
        <taxon>Bacillota</taxon>
        <taxon>Bacilli</taxon>
        <taxon>Lactobacillales</taxon>
        <taxon>Lactobacillaceae</taxon>
        <taxon>Liquorilactobacillus</taxon>
    </lineage>
</organism>
<evidence type="ECO:0000313" key="8">
    <source>
        <dbReference type="Proteomes" id="UP000051576"/>
    </source>
</evidence>
<dbReference type="STRING" id="1133569.FD21_GL001003"/>
<dbReference type="eggNOG" id="COG4786">
    <property type="taxonomic scope" value="Bacteria"/>
</dbReference>
<dbReference type="SUPFAM" id="SSF117143">
    <property type="entry name" value="Flagellar hook protein flgE"/>
    <property type="match status" value="1"/>
</dbReference>
<protein>
    <submittedName>
        <fullName evidence="6 7">Flagellar basal-body rod protein</fullName>
    </submittedName>
</protein>
<dbReference type="Proteomes" id="UP000051576">
    <property type="component" value="Unassembled WGS sequence"/>
</dbReference>
<reference evidence="7 8" key="2">
    <citation type="journal article" date="2015" name="Genome Announc.">
        <title>Expanding the biotechnology potential of lactobacilli through comparative genomics of 213 strains and associated genera.</title>
        <authorList>
            <person name="Sun Z."/>
            <person name="Harris H.M."/>
            <person name="McCann A."/>
            <person name="Guo C."/>
            <person name="Argimon S."/>
            <person name="Zhang W."/>
            <person name="Yang X."/>
            <person name="Jeffery I.B."/>
            <person name="Cooney J.C."/>
            <person name="Kagawa T.F."/>
            <person name="Liu W."/>
            <person name="Song Y."/>
            <person name="Salvetti E."/>
            <person name="Wrobel A."/>
            <person name="Rasinkangas P."/>
            <person name="Parkhill J."/>
            <person name="Rea M.C."/>
            <person name="O'Sullivan O."/>
            <person name="Ritari J."/>
            <person name="Douillard F.P."/>
            <person name="Paul Ross R."/>
            <person name="Yang R."/>
            <person name="Briner A.E."/>
            <person name="Felis G.E."/>
            <person name="de Vos W.M."/>
            <person name="Barrangou R."/>
            <person name="Klaenhammer T.R."/>
            <person name="Caufield P.W."/>
            <person name="Cui Y."/>
            <person name="Zhang H."/>
            <person name="O'Toole P.W."/>
        </authorList>
    </citation>
    <scope>NUCLEOTIDE SEQUENCE [LARGE SCALE GENOMIC DNA]</scope>
    <source>
        <strain evidence="7 8">DSM 20605</strain>
    </source>
</reference>
<dbReference type="OrthoDB" id="9804559at2"/>
<keyword evidence="6" id="KW-0969">Cilium</keyword>
<dbReference type="GO" id="GO:0009425">
    <property type="term" value="C:bacterial-type flagellum basal body"/>
    <property type="evidence" value="ECO:0007669"/>
    <property type="project" value="UniProtKB-SubCell"/>
</dbReference>
<dbReference type="RefSeq" id="WP_010580536.1">
    <property type="nucleotide sequence ID" value="NZ_AHYZ01000084.1"/>
</dbReference>
<dbReference type="PATRIC" id="fig|1133569.4.peg.1131"/>
<proteinExistence type="inferred from homology"/>
<feature type="domain" description="Flagellar basal body rod protein N-terminal" evidence="3">
    <location>
        <begin position="10"/>
        <end position="37"/>
    </location>
</feature>
<dbReference type="PROSITE" id="PS00588">
    <property type="entry name" value="FLAGELLA_BB_ROD"/>
    <property type="match status" value="1"/>
</dbReference>